<dbReference type="SUPFAM" id="SSF56672">
    <property type="entry name" value="DNA/RNA polymerases"/>
    <property type="match status" value="1"/>
</dbReference>
<dbReference type="EMBL" id="CAJNOK010000657">
    <property type="protein sequence ID" value="CAF0767319.1"/>
    <property type="molecule type" value="Genomic_DNA"/>
</dbReference>
<dbReference type="InterPro" id="IPR005135">
    <property type="entry name" value="Endo/exonuclease/phosphatase"/>
</dbReference>
<dbReference type="Pfam" id="PF00078">
    <property type="entry name" value="RVT_1"/>
    <property type="match status" value="1"/>
</dbReference>
<evidence type="ECO:0000259" key="1">
    <source>
        <dbReference type="PROSITE" id="PS50878"/>
    </source>
</evidence>
<dbReference type="Proteomes" id="UP000682733">
    <property type="component" value="Unassembled WGS sequence"/>
</dbReference>
<evidence type="ECO:0000313" key="4">
    <source>
        <dbReference type="Proteomes" id="UP000682733"/>
    </source>
</evidence>
<dbReference type="InterPro" id="IPR043502">
    <property type="entry name" value="DNA/RNA_pol_sf"/>
</dbReference>
<evidence type="ECO:0000313" key="3">
    <source>
        <dbReference type="EMBL" id="CAF3547755.1"/>
    </source>
</evidence>
<dbReference type="SUPFAM" id="SSF56219">
    <property type="entry name" value="DNase I-like"/>
    <property type="match status" value="1"/>
</dbReference>
<dbReference type="PROSITE" id="PS50878">
    <property type="entry name" value="RT_POL"/>
    <property type="match status" value="1"/>
</dbReference>
<dbReference type="InterPro" id="IPR036691">
    <property type="entry name" value="Endo/exonu/phosph_ase_sf"/>
</dbReference>
<gene>
    <name evidence="2" type="ORF">OVA965_LOCUS2889</name>
    <name evidence="3" type="ORF">TMI583_LOCUS2885</name>
</gene>
<comment type="caution">
    <text evidence="3">The sequence shown here is derived from an EMBL/GenBank/DDBJ whole genome shotgun (WGS) entry which is preliminary data.</text>
</comment>
<proteinExistence type="predicted"/>
<protein>
    <recommendedName>
        <fullName evidence="1">Reverse transcriptase domain-containing protein</fullName>
    </recommendedName>
</protein>
<dbReference type="Gene3D" id="3.60.10.10">
    <property type="entry name" value="Endonuclease/exonuclease/phosphatase"/>
    <property type="match status" value="1"/>
</dbReference>
<dbReference type="PANTHER" id="PTHR19446">
    <property type="entry name" value="REVERSE TRANSCRIPTASES"/>
    <property type="match status" value="1"/>
</dbReference>
<reference evidence="3" key="1">
    <citation type="submission" date="2021-02" db="EMBL/GenBank/DDBJ databases">
        <authorList>
            <person name="Nowell W R."/>
        </authorList>
    </citation>
    <scope>NUCLEOTIDE SEQUENCE</scope>
</reference>
<evidence type="ECO:0000313" key="2">
    <source>
        <dbReference type="EMBL" id="CAF0767319.1"/>
    </source>
</evidence>
<dbReference type="InterPro" id="IPR000477">
    <property type="entry name" value="RT_dom"/>
</dbReference>
<dbReference type="Pfam" id="PF14529">
    <property type="entry name" value="Exo_endo_phos_2"/>
    <property type="match status" value="1"/>
</dbReference>
<name>A0A8S2GPQ1_9BILA</name>
<dbReference type="GO" id="GO:0003824">
    <property type="term" value="F:catalytic activity"/>
    <property type="evidence" value="ECO:0007669"/>
    <property type="project" value="InterPro"/>
</dbReference>
<feature type="domain" description="Reverse transcriptase" evidence="1">
    <location>
        <begin position="210"/>
        <end position="458"/>
    </location>
</feature>
<dbReference type="Proteomes" id="UP000677228">
    <property type="component" value="Unassembled WGS sequence"/>
</dbReference>
<dbReference type="EMBL" id="CAJOBA010000656">
    <property type="protein sequence ID" value="CAF3547755.1"/>
    <property type="molecule type" value="Genomic_DNA"/>
</dbReference>
<sequence>MGDLNACSISWGCKASDSRGNTLEALCEKFDLAVGESDGPTSKRSDNIIDLICCSESIGNVSRILYGSSDHWPVSFEGPWPTMVPLFFKDIRWSSTSPPVKGLQTASGIVNDSTVVLDQLYNHYREHFRLPVEKITSEASCVVNDEYETARILYENTPCPPPLRTTYAEVSQLLRRLRPKRALDISGTSNFLLRHLSEEYTGILVVCYNRLFETHMVCGGDKTGRIVITSKTGAYPQLNELRPLSMLRAFGKLYEKIYRRFVRDWMIATKVIPNTQSGFQQGVRLQTRALALYEQSRASVLSNRPALLLFVDFASAFDKIWHKALLVKLARFGMPQQLWLWIRDWLQGRKACISFDELQSDFFDIEWGLPQGSTLSPLIYIPYVADLTELHDARFHKDHFFADDWSLFFEVPFGIDFEFENLAENCVTHWRFENYENDESYVALFEFENLRNYENYKKAENCITHWRFENYENDESYVARWSSETYENYENCVLGWSFENYENYVAHWCVESVWWNYMGCWCFENCENYGNYVKHCSFENYGNDENYVARWSFEN</sequence>
<dbReference type="AlphaFoldDB" id="A0A8S2GPQ1"/>
<organism evidence="3 4">
    <name type="scientific">Didymodactylos carnosus</name>
    <dbReference type="NCBI Taxonomy" id="1234261"/>
    <lineage>
        <taxon>Eukaryota</taxon>
        <taxon>Metazoa</taxon>
        <taxon>Spiralia</taxon>
        <taxon>Gnathifera</taxon>
        <taxon>Rotifera</taxon>
        <taxon>Eurotatoria</taxon>
        <taxon>Bdelloidea</taxon>
        <taxon>Philodinida</taxon>
        <taxon>Philodinidae</taxon>
        <taxon>Didymodactylos</taxon>
    </lineage>
</organism>
<accession>A0A8S2GPQ1</accession>